<evidence type="ECO:0000256" key="5">
    <source>
        <dbReference type="ARBA" id="ARBA00022737"/>
    </source>
</evidence>
<keyword evidence="8" id="KW-0862">Zinc</keyword>
<comment type="catalytic activity">
    <reaction evidence="1">
        <text>[E2 ubiquitin-conjugating enzyme]-S-ubiquitinyl-L-cysteine + [acceptor protein]-L-lysine = [E2 ubiquitin-conjugating enzyme]-L-cysteine + [acceptor protein]-N(6)-ubiquitinyl-L-lysine.</text>
        <dbReference type="EC" id="2.3.2.31"/>
    </reaction>
</comment>
<dbReference type="EMBL" id="ML994628">
    <property type="protein sequence ID" value="KAF2187119.1"/>
    <property type="molecule type" value="Genomic_DNA"/>
</dbReference>
<name>A0A6A6E978_9PEZI</name>
<evidence type="ECO:0000313" key="11">
    <source>
        <dbReference type="EMBL" id="KAF2187119.1"/>
    </source>
</evidence>
<keyword evidence="5" id="KW-0677">Repeat</keyword>
<dbReference type="GO" id="GO:0008270">
    <property type="term" value="F:zinc ion binding"/>
    <property type="evidence" value="ECO:0007669"/>
    <property type="project" value="UniProtKB-KW"/>
</dbReference>
<dbReference type="Pfam" id="PF01485">
    <property type="entry name" value="IBR"/>
    <property type="match status" value="1"/>
</dbReference>
<dbReference type="InterPro" id="IPR002867">
    <property type="entry name" value="IBR_dom"/>
</dbReference>
<evidence type="ECO:0000256" key="6">
    <source>
        <dbReference type="ARBA" id="ARBA00022771"/>
    </source>
</evidence>
<feature type="region of interest" description="Disordered" evidence="9">
    <location>
        <begin position="168"/>
        <end position="196"/>
    </location>
</feature>
<dbReference type="AlphaFoldDB" id="A0A6A6E978"/>
<keyword evidence="12" id="KW-1185">Reference proteome</keyword>
<reference evidence="11" key="1">
    <citation type="journal article" date="2020" name="Stud. Mycol.">
        <title>101 Dothideomycetes genomes: a test case for predicting lifestyles and emergence of pathogens.</title>
        <authorList>
            <person name="Haridas S."/>
            <person name="Albert R."/>
            <person name="Binder M."/>
            <person name="Bloem J."/>
            <person name="Labutti K."/>
            <person name="Salamov A."/>
            <person name="Andreopoulos B."/>
            <person name="Baker S."/>
            <person name="Barry K."/>
            <person name="Bills G."/>
            <person name="Bluhm B."/>
            <person name="Cannon C."/>
            <person name="Castanera R."/>
            <person name="Culley D."/>
            <person name="Daum C."/>
            <person name="Ezra D."/>
            <person name="Gonzalez J."/>
            <person name="Henrissat B."/>
            <person name="Kuo A."/>
            <person name="Liang C."/>
            <person name="Lipzen A."/>
            <person name="Lutzoni F."/>
            <person name="Magnuson J."/>
            <person name="Mondo S."/>
            <person name="Nolan M."/>
            <person name="Ohm R."/>
            <person name="Pangilinan J."/>
            <person name="Park H.-J."/>
            <person name="Ramirez L."/>
            <person name="Alfaro M."/>
            <person name="Sun H."/>
            <person name="Tritt A."/>
            <person name="Yoshinaga Y."/>
            <person name="Zwiers L.-H."/>
            <person name="Turgeon B."/>
            <person name="Goodwin S."/>
            <person name="Spatafora J."/>
            <person name="Crous P."/>
            <person name="Grigoriev I."/>
        </authorList>
    </citation>
    <scope>NUCLEOTIDE SEQUENCE</scope>
    <source>
        <strain evidence="11">CBS 207.26</strain>
    </source>
</reference>
<evidence type="ECO:0000256" key="9">
    <source>
        <dbReference type="SAM" id="MobiDB-lite"/>
    </source>
</evidence>
<feature type="domain" description="RING-type" evidence="10">
    <location>
        <begin position="201"/>
        <end position="372"/>
    </location>
</feature>
<dbReference type="PANTHER" id="PTHR11685">
    <property type="entry name" value="RBR FAMILY RING FINGER AND IBR DOMAIN-CONTAINING"/>
    <property type="match status" value="1"/>
</dbReference>
<keyword evidence="3" id="KW-0808">Transferase</keyword>
<dbReference type="GO" id="GO:0016567">
    <property type="term" value="P:protein ubiquitination"/>
    <property type="evidence" value="ECO:0007669"/>
    <property type="project" value="InterPro"/>
</dbReference>
<dbReference type="PROSITE" id="PS51873">
    <property type="entry name" value="TRIAD"/>
    <property type="match status" value="1"/>
</dbReference>
<accession>A0A6A6E978</accession>
<evidence type="ECO:0000256" key="1">
    <source>
        <dbReference type="ARBA" id="ARBA00001798"/>
    </source>
</evidence>
<dbReference type="Proteomes" id="UP000800200">
    <property type="component" value="Unassembled WGS sequence"/>
</dbReference>
<dbReference type="InterPro" id="IPR044066">
    <property type="entry name" value="TRIAD_supradom"/>
</dbReference>
<gene>
    <name evidence="11" type="ORF">K469DRAFT_124223</name>
</gene>
<evidence type="ECO:0000313" key="12">
    <source>
        <dbReference type="Proteomes" id="UP000800200"/>
    </source>
</evidence>
<dbReference type="InterPro" id="IPR031127">
    <property type="entry name" value="E3_UB_ligase_RBR"/>
</dbReference>
<evidence type="ECO:0000256" key="8">
    <source>
        <dbReference type="ARBA" id="ARBA00022833"/>
    </source>
</evidence>
<proteinExistence type="predicted"/>
<evidence type="ECO:0000256" key="3">
    <source>
        <dbReference type="ARBA" id="ARBA00022679"/>
    </source>
</evidence>
<organism evidence="11 12">
    <name type="scientific">Zopfia rhizophila CBS 207.26</name>
    <dbReference type="NCBI Taxonomy" id="1314779"/>
    <lineage>
        <taxon>Eukaryota</taxon>
        <taxon>Fungi</taxon>
        <taxon>Dikarya</taxon>
        <taxon>Ascomycota</taxon>
        <taxon>Pezizomycotina</taxon>
        <taxon>Dothideomycetes</taxon>
        <taxon>Dothideomycetes incertae sedis</taxon>
        <taxon>Zopfiaceae</taxon>
        <taxon>Zopfia</taxon>
    </lineage>
</organism>
<evidence type="ECO:0000259" key="10">
    <source>
        <dbReference type="PROSITE" id="PS51873"/>
    </source>
</evidence>
<keyword evidence="4" id="KW-0479">Metal-binding</keyword>
<keyword evidence="7" id="KW-0833">Ubl conjugation pathway</keyword>
<dbReference type="EC" id="2.3.2.31" evidence="2"/>
<dbReference type="OrthoDB" id="9977870at2759"/>
<dbReference type="CDD" id="cd20335">
    <property type="entry name" value="BRcat_RBR"/>
    <property type="match status" value="1"/>
</dbReference>
<evidence type="ECO:0000256" key="7">
    <source>
        <dbReference type="ARBA" id="ARBA00022786"/>
    </source>
</evidence>
<evidence type="ECO:0000256" key="2">
    <source>
        <dbReference type="ARBA" id="ARBA00012251"/>
    </source>
</evidence>
<evidence type="ECO:0000256" key="4">
    <source>
        <dbReference type="ARBA" id="ARBA00022723"/>
    </source>
</evidence>
<dbReference type="GO" id="GO:0061630">
    <property type="term" value="F:ubiquitin protein ligase activity"/>
    <property type="evidence" value="ECO:0007669"/>
    <property type="project" value="UniProtKB-EC"/>
</dbReference>
<keyword evidence="6" id="KW-0863">Zinc-finger</keyword>
<protein>
    <recommendedName>
        <fullName evidence="2">RBR-type E3 ubiquitin transferase</fullName>
        <ecNumber evidence="2">2.3.2.31</ecNumber>
    </recommendedName>
</protein>
<sequence>MEVTSMDPATAKLAIELQLTDINEILAGLHPGPVQDDTIAAFEEMKANYQEILQVLEGQVLALNILKTEQQNRVQFNKLMEEEAQAVRDHEFACQLAGIACSTPRSSATRPTFGCSPVDTPQPAARPTFTCPPLDDFSDHEDPTMSSIFSSDPAESTRTVDFEPGARTQLNTVMRPKVTPSSSAPSKPVKDKAKEKAVEAPPRMCSACMEQYPRAEILELTCKREDEFFTHAYCHTCLIDLFESSMTDTTLFPPRCCGRKIPVYAGAHFFEPELITRYEEKEEELGVENPTYCSNRSCAVFIRPANIKADIATCKTCESKTCSICKNPLHLGLCPEDPGTKMLMDVAEERKWQRCYKCRTMVELLVGCYHMR</sequence>